<keyword evidence="5" id="KW-1185">Reference proteome</keyword>
<organism evidence="4 5">
    <name type="scientific">Mizuhopecten yessoensis</name>
    <name type="common">Japanese scallop</name>
    <name type="synonym">Patinopecten yessoensis</name>
    <dbReference type="NCBI Taxonomy" id="6573"/>
    <lineage>
        <taxon>Eukaryota</taxon>
        <taxon>Metazoa</taxon>
        <taxon>Spiralia</taxon>
        <taxon>Lophotrochozoa</taxon>
        <taxon>Mollusca</taxon>
        <taxon>Bivalvia</taxon>
        <taxon>Autobranchia</taxon>
        <taxon>Pteriomorphia</taxon>
        <taxon>Pectinida</taxon>
        <taxon>Pectinoidea</taxon>
        <taxon>Pectinidae</taxon>
        <taxon>Mizuhopecten</taxon>
    </lineage>
</organism>
<dbReference type="InterPro" id="IPR016024">
    <property type="entry name" value="ARM-type_fold"/>
</dbReference>
<dbReference type="AlphaFoldDB" id="A0A210PPC0"/>
<dbReference type="EMBL" id="NEDP02005569">
    <property type="protein sequence ID" value="OWF38317.1"/>
    <property type="molecule type" value="Genomic_DNA"/>
</dbReference>
<gene>
    <name evidence="4" type="ORF">KP79_PYT17242</name>
</gene>
<dbReference type="Pfam" id="PF19314">
    <property type="entry name" value="DUF5917"/>
    <property type="match status" value="1"/>
</dbReference>
<comment type="similarity">
    <text evidence="1">Belongs to the FHIP family.</text>
</comment>
<feature type="region of interest" description="Disordered" evidence="2">
    <location>
        <begin position="461"/>
        <end position="542"/>
    </location>
</feature>
<comment type="caution">
    <text evidence="4">The sequence shown here is derived from an EMBL/GenBank/DDBJ whole genome shotgun (WGS) entry which is preliminary data.</text>
</comment>
<evidence type="ECO:0000313" key="4">
    <source>
        <dbReference type="EMBL" id="OWF38317.1"/>
    </source>
</evidence>
<accession>A0A210PPC0</accession>
<dbReference type="STRING" id="6573.A0A210PPC0"/>
<dbReference type="OrthoDB" id="5350595at2759"/>
<protein>
    <recommendedName>
        <fullName evidence="3">FHF complex subunit HOOK-interacting protein C-terminal domain-containing protein</fullName>
    </recommendedName>
</protein>
<name>A0A210PPC0_MIZYE</name>
<proteinExistence type="inferred from homology"/>
<feature type="region of interest" description="Disordered" evidence="2">
    <location>
        <begin position="187"/>
        <end position="211"/>
    </location>
</feature>
<evidence type="ECO:0000256" key="2">
    <source>
        <dbReference type="SAM" id="MobiDB-lite"/>
    </source>
</evidence>
<evidence type="ECO:0000259" key="3">
    <source>
        <dbReference type="Pfam" id="PF19314"/>
    </source>
</evidence>
<dbReference type="Pfam" id="PF10257">
    <property type="entry name" value="RAI16-like"/>
    <property type="match status" value="1"/>
</dbReference>
<dbReference type="Pfam" id="PF19311">
    <property type="entry name" value="KELAA"/>
    <property type="match status" value="1"/>
</dbReference>
<feature type="domain" description="FHF complex subunit HOOK-interacting protein C-terminal" evidence="3">
    <location>
        <begin position="612"/>
        <end position="704"/>
    </location>
</feature>
<dbReference type="InterPro" id="IPR045669">
    <property type="entry name" value="FHIP_C"/>
</dbReference>
<evidence type="ECO:0000313" key="5">
    <source>
        <dbReference type="Proteomes" id="UP000242188"/>
    </source>
</evidence>
<feature type="compositionally biased region" description="Polar residues" evidence="2">
    <location>
        <begin position="489"/>
        <end position="504"/>
    </location>
</feature>
<dbReference type="SUPFAM" id="SSF48371">
    <property type="entry name" value="ARM repeat"/>
    <property type="match status" value="1"/>
</dbReference>
<feature type="compositionally biased region" description="Low complexity" evidence="2">
    <location>
        <begin position="522"/>
        <end position="540"/>
    </location>
</feature>
<dbReference type="InterPro" id="IPR045668">
    <property type="entry name" value="FHIP_KELAA_motif"/>
</dbReference>
<dbReference type="PANTHER" id="PTHR21705">
    <property type="entry name" value="RAI16 PROTEIN-RELATED"/>
    <property type="match status" value="1"/>
</dbReference>
<dbReference type="InterPro" id="IPR019384">
    <property type="entry name" value="FHIP"/>
</dbReference>
<dbReference type="PANTHER" id="PTHR21705:SF12">
    <property type="entry name" value="FHF COMPLEX SUBUNIT HOOK-INTERACTING PROTEIN C-TERMINAL DOMAIN-CONTAINING PROTEIN"/>
    <property type="match status" value="1"/>
</dbReference>
<dbReference type="Proteomes" id="UP000242188">
    <property type="component" value="Unassembled WGS sequence"/>
</dbReference>
<evidence type="ECO:0000256" key="1">
    <source>
        <dbReference type="ARBA" id="ARBA00024336"/>
    </source>
</evidence>
<sequence length="746" mass="82893">MKKRMFSKFTNYLHQAVEALAPQIPLQEEFVYHWKSVTGYFMDNKGDKLPVDQTSIPVHLDQMVVLLQQEESEADRNTTGPCMEYLLQHKLLETLYSLGRTDHPPGMKQAVLTFFTKLLSRLEQPLLPHVNVHRAVHRLVKACGEVKAAPSEIEEIQFLCTVCAKIKEDPYLVNFFIDMPKKKTTPGAAKPVTAQPCEVSHQPPEEQAPTSASMKKEFSLVSSLLILTHSADSRVAVKACEGLMLCASLPEPAAAQCIVEDTSFCTELSQRLVESYLKLPSLVNPVDLENVEAKWGLDVITESEDHQTFLGKRHLVSFLSWLDYCDQLIGLSNPTVAKALAQSIRNLFLGVIMEPSILQTSESGAVLATAYLTRCLRTISSPPLLLEFSKFILGDSREPEVASEADSPVRDRLIQRCNHLSDELCLVTLKLFDTLLQKEEEHILHNLVLRNMIGRKYYKEEEPEVKEEESTGATENVTVVNPPTDPVSISETVSKTEGSVSDSGTEAKPLVNGLERSLSVDSTGTGSSLSFSSTPITSPSRGKSEVHKIVNSFLTLLPEELKSSYQTADSGYDMYLRDAHKQFKDVSTMCAGWTWPSEAVPKGDNPESAFYEGGFLKMLLDKLSHMLHQSYSMNLQVTLLVSKLAMLPHPHLSEYLLEPSLSVQDGTRTLFSVLTKIASEINVKLGNDPGLSQKLVVARKQLMGMSQNIHRLEGQGQLEAIIVLEEFCKELSAIAFVKHHAAVTRT</sequence>
<reference evidence="4 5" key="1">
    <citation type="journal article" date="2017" name="Nat. Ecol. Evol.">
        <title>Scallop genome provides insights into evolution of bilaterian karyotype and development.</title>
        <authorList>
            <person name="Wang S."/>
            <person name="Zhang J."/>
            <person name="Jiao W."/>
            <person name="Li J."/>
            <person name="Xun X."/>
            <person name="Sun Y."/>
            <person name="Guo X."/>
            <person name="Huan P."/>
            <person name="Dong B."/>
            <person name="Zhang L."/>
            <person name="Hu X."/>
            <person name="Sun X."/>
            <person name="Wang J."/>
            <person name="Zhao C."/>
            <person name="Wang Y."/>
            <person name="Wang D."/>
            <person name="Huang X."/>
            <person name="Wang R."/>
            <person name="Lv J."/>
            <person name="Li Y."/>
            <person name="Zhang Z."/>
            <person name="Liu B."/>
            <person name="Lu W."/>
            <person name="Hui Y."/>
            <person name="Liang J."/>
            <person name="Zhou Z."/>
            <person name="Hou R."/>
            <person name="Li X."/>
            <person name="Liu Y."/>
            <person name="Li H."/>
            <person name="Ning X."/>
            <person name="Lin Y."/>
            <person name="Zhao L."/>
            <person name="Xing Q."/>
            <person name="Dou J."/>
            <person name="Li Y."/>
            <person name="Mao J."/>
            <person name="Guo H."/>
            <person name="Dou H."/>
            <person name="Li T."/>
            <person name="Mu C."/>
            <person name="Jiang W."/>
            <person name="Fu Q."/>
            <person name="Fu X."/>
            <person name="Miao Y."/>
            <person name="Liu J."/>
            <person name="Yu Q."/>
            <person name="Li R."/>
            <person name="Liao H."/>
            <person name="Li X."/>
            <person name="Kong Y."/>
            <person name="Jiang Z."/>
            <person name="Chourrout D."/>
            <person name="Li R."/>
            <person name="Bao Z."/>
        </authorList>
    </citation>
    <scope>NUCLEOTIDE SEQUENCE [LARGE SCALE GENOMIC DNA]</scope>
    <source>
        <strain evidence="4 5">PY_sf001</strain>
    </source>
</reference>